<organism evidence="1 2">
    <name type="scientific">Hypoxylon rubiginosum</name>
    <dbReference type="NCBI Taxonomy" id="110542"/>
    <lineage>
        <taxon>Eukaryota</taxon>
        <taxon>Fungi</taxon>
        <taxon>Dikarya</taxon>
        <taxon>Ascomycota</taxon>
        <taxon>Pezizomycotina</taxon>
        <taxon>Sordariomycetes</taxon>
        <taxon>Xylariomycetidae</taxon>
        <taxon>Xylariales</taxon>
        <taxon>Hypoxylaceae</taxon>
        <taxon>Hypoxylon</taxon>
    </lineage>
</organism>
<sequence length="480" mass="52936">MSSPKLSIEKASEDATTESPRQRPTVTFWLVIASLCLIAFTTSLNSSIIAITLPHISSSLQISDDYVYPMIISAYIFAIGSGIAGNAHNTATIIAGRMVQGLGSGGIMLLMELIICDMVPLRERGKYLGIVLSTAALGSIVGPVVGGALADRDWRWCFYLNLPICALVIPVQLLLLRIKHHATPWKDVLVRVDWIGNLIFIGSIISILLGLTFGGTVYQWSSWRVILPIVIGFVGWAGFHAYEYLIKDGNFRLARNPCLPPRILANRTSASAFYMIFVTSMLLQWVCFWWPVYFLAIRGTGLMQTGVDFMPFMFLLIPGSVVAGIILFKTGRYRRLYAIGFVLSILGPGLNTLLDRETPAGGWVMLKIVDALGHAFILLTTLPAILANLPEKDVAAVTRTYSFLQSFSYMWGIMIPVYLQALKVVWYGAMAFGASGLIAVAIEKHVPLRTELKTEYGLEEKKNVEKEDSSQEKVIVQEGT</sequence>
<dbReference type="EMBL" id="MU394344">
    <property type="protein sequence ID" value="KAI6083985.1"/>
    <property type="molecule type" value="Genomic_DNA"/>
</dbReference>
<reference evidence="1 2" key="1">
    <citation type="journal article" date="2022" name="New Phytol.">
        <title>Ecological generalism drives hyperdiversity of secondary metabolite gene clusters in xylarialean endophytes.</title>
        <authorList>
            <person name="Franco M.E.E."/>
            <person name="Wisecaver J.H."/>
            <person name="Arnold A.E."/>
            <person name="Ju Y.M."/>
            <person name="Slot J.C."/>
            <person name="Ahrendt S."/>
            <person name="Moore L.P."/>
            <person name="Eastman K.E."/>
            <person name="Scott K."/>
            <person name="Konkel Z."/>
            <person name="Mondo S.J."/>
            <person name="Kuo A."/>
            <person name="Hayes R.D."/>
            <person name="Haridas S."/>
            <person name="Andreopoulos B."/>
            <person name="Riley R."/>
            <person name="LaButti K."/>
            <person name="Pangilinan J."/>
            <person name="Lipzen A."/>
            <person name="Amirebrahimi M."/>
            <person name="Yan J."/>
            <person name="Adam C."/>
            <person name="Keymanesh K."/>
            <person name="Ng V."/>
            <person name="Louie K."/>
            <person name="Northen T."/>
            <person name="Drula E."/>
            <person name="Henrissat B."/>
            <person name="Hsieh H.M."/>
            <person name="Youens-Clark K."/>
            <person name="Lutzoni F."/>
            <person name="Miadlikowska J."/>
            <person name="Eastwood D.C."/>
            <person name="Hamelin R.C."/>
            <person name="Grigoriev I.V."/>
            <person name="U'Ren J.M."/>
        </authorList>
    </citation>
    <scope>NUCLEOTIDE SEQUENCE [LARGE SCALE GENOMIC DNA]</scope>
    <source>
        <strain evidence="1 2">ER1909</strain>
    </source>
</reference>
<accession>A0ACC0CU49</accession>
<dbReference type="Proteomes" id="UP001497680">
    <property type="component" value="Unassembled WGS sequence"/>
</dbReference>
<evidence type="ECO:0000313" key="1">
    <source>
        <dbReference type="EMBL" id="KAI6083985.1"/>
    </source>
</evidence>
<keyword evidence="2" id="KW-1185">Reference proteome</keyword>
<evidence type="ECO:0000313" key="2">
    <source>
        <dbReference type="Proteomes" id="UP001497680"/>
    </source>
</evidence>
<name>A0ACC0CU49_9PEZI</name>
<proteinExistence type="predicted"/>
<gene>
    <name evidence="1" type="ORF">F4821DRAFT_271458</name>
</gene>
<comment type="caution">
    <text evidence="1">The sequence shown here is derived from an EMBL/GenBank/DDBJ whole genome shotgun (WGS) entry which is preliminary data.</text>
</comment>
<protein>
    <submittedName>
        <fullName evidence="1">MFS general substrate transporter</fullName>
    </submittedName>
</protein>